<dbReference type="AlphaFoldDB" id="A0AAD3CRR9"/>
<evidence type="ECO:0000313" key="1">
    <source>
        <dbReference type="EMBL" id="GFH50996.1"/>
    </source>
</evidence>
<dbReference type="PANTHER" id="PTHR35020">
    <property type="entry name" value="N-ACETYLGLUCOSAMINE-INDUCED PROTEIN 1"/>
    <property type="match status" value="1"/>
</dbReference>
<comment type="caution">
    <text evidence="1">The sequence shown here is derived from an EMBL/GenBank/DDBJ whole genome shotgun (WGS) entry which is preliminary data.</text>
</comment>
<evidence type="ECO:0000313" key="2">
    <source>
        <dbReference type="Proteomes" id="UP001054902"/>
    </source>
</evidence>
<reference evidence="1 2" key="1">
    <citation type="journal article" date="2021" name="Sci. Rep.">
        <title>The genome of the diatom Chaetoceros tenuissimus carries an ancient integrated fragment of an extant virus.</title>
        <authorList>
            <person name="Hongo Y."/>
            <person name="Kimura K."/>
            <person name="Takaki Y."/>
            <person name="Yoshida Y."/>
            <person name="Baba S."/>
            <person name="Kobayashi G."/>
            <person name="Nagasaki K."/>
            <person name="Hano T."/>
            <person name="Tomaru Y."/>
        </authorList>
    </citation>
    <scope>NUCLEOTIDE SEQUENCE [LARGE SCALE GENOMIC DNA]</scope>
    <source>
        <strain evidence="1 2">NIES-3715</strain>
    </source>
</reference>
<dbReference type="PANTHER" id="PTHR35020:SF2">
    <property type="entry name" value="N-ACETYLGLUCOSAMINE-INDUCED PROTEIN 1"/>
    <property type="match status" value="1"/>
</dbReference>
<dbReference type="EMBL" id="BLLK01000045">
    <property type="protein sequence ID" value="GFH50996.1"/>
    <property type="molecule type" value="Genomic_DNA"/>
</dbReference>
<name>A0AAD3CRR9_9STRA</name>
<organism evidence="1 2">
    <name type="scientific">Chaetoceros tenuissimus</name>
    <dbReference type="NCBI Taxonomy" id="426638"/>
    <lineage>
        <taxon>Eukaryota</taxon>
        <taxon>Sar</taxon>
        <taxon>Stramenopiles</taxon>
        <taxon>Ochrophyta</taxon>
        <taxon>Bacillariophyta</taxon>
        <taxon>Coscinodiscophyceae</taxon>
        <taxon>Chaetocerotophycidae</taxon>
        <taxon>Chaetocerotales</taxon>
        <taxon>Chaetocerotaceae</taxon>
        <taxon>Chaetoceros</taxon>
    </lineage>
</organism>
<proteinExistence type="predicted"/>
<dbReference type="Pfam" id="PF12239">
    <property type="entry name" value="DUF3605"/>
    <property type="match status" value="1"/>
</dbReference>
<dbReference type="Proteomes" id="UP001054902">
    <property type="component" value="Unassembled WGS sequence"/>
</dbReference>
<dbReference type="GO" id="GO:0005737">
    <property type="term" value="C:cytoplasm"/>
    <property type="evidence" value="ECO:0007669"/>
    <property type="project" value="TreeGrafter"/>
</dbReference>
<dbReference type="GO" id="GO:0006044">
    <property type="term" value="P:N-acetylglucosamine metabolic process"/>
    <property type="evidence" value="ECO:0007669"/>
    <property type="project" value="TreeGrafter"/>
</dbReference>
<keyword evidence="2" id="KW-1185">Reference proteome</keyword>
<accession>A0AAD3CRR9</accession>
<gene>
    <name evidence="1" type="ORF">CTEN210_07472</name>
</gene>
<protein>
    <submittedName>
        <fullName evidence="1">Uncharacterized protein</fullName>
    </submittedName>
</protein>
<dbReference type="InterPro" id="IPR022036">
    <property type="entry name" value="DUF3605"/>
</dbReference>
<sequence length="186" mass="22224">MDSKLSWNDLKSIIEERKLEKLKRSSEQERIYQASILFIKRHFKSIYDFILYSKFDYELEPFKITKESQKDDSLNPEISKISQTFPMPPEGYCWKSVNPEKHNCQTSRLVLNDFPYYFEENIEHWVYWKLGSTITESEINNTINSFSQDKKYLEISFWINPPHLKSLPDIDHVHFVCLCKNKPVGT</sequence>